<feature type="transmembrane region" description="Helical" evidence="8">
    <location>
        <begin position="555"/>
        <end position="576"/>
    </location>
</feature>
<feature type="transmembrane region" description="Helical" evidence="8">
    <location>
        <begin position="510"/>
        <end position="534"/>
    </location>
</feature>
<comment type="similarity">
    <text evidence="2">Belongs to the MscS (TC 1.A.23) family.</text>
</comment>
<proteinExistence type="inferred from homology"/>
<feature type="transmembrane region" description="Helical" evidence="8">
    <location>
        <begin position="582"/>
        <end position="602"/>
    </location>
</feature>
<feature type="transmembrane region" description="Helical" evidence="8">
    <location>
        <begin position="321"/>
        <end position="339"/>
    </location>
</feature>
<accession>A0A3N4UMU3</accession>
<dbReference type="AlphaFoldDB" id="A0A3N4UMU3"/>
<dbReference type="Pfam" id="PF21082">
    <property type="entry name" value="MS_channel_3rd"/>
    <property type="match status" value="1"/>
</dbReference>
<evidence type="ECO:0000256" key="6">
    <source>
        <dbReference type="ARBA" id="ARBA00023136"/>
    </source>
</evidence>
<evidence type="ECO:0000256" key="1">
    <source>
        <dbReference type="ARBA" id="ARBA00004651"/>
    </source>
</evidence>
<evidence type="ECO:0000256" key="2">
    <source>
        <dbReference type="ARBA" id="ARBA00008017"/>
    </source>
</evidence>
<feature type="transmembrane region" description="Helical" evidence="8">
    <location>
        <begin position="194"/>
        <end position="213"/>
    </location>
</feature>
<feature type="transmembrane region" description="Helical" evidence="8">
    <location>
        <begin position="427"/>
        <end position="445"/>
    </location>
</feature>
<name>A0A3N4UMU3_9RHOB</name>
<dbReference type="InterPro" id="IPR011066">
    <property type="entry name" value="MscS_channel_C_sf"/>
</dbReference>
<keyword evidence="9" id="KW-0732">Signal</keyword>
<dbReference type="PANTHER" id="PTHR30347:SF1">
    <property type="entry name" value="MECHANOSENSITIVE CHANNEL MSCK"/>
    <property type="match status" value="1"/>
</dbReference>
<feature type="chain" id="PRO_5018111435" evidence="9">
    <location>
        <begin position="23"/>
        <end position="821"/>
    </location>
</feature>
<evidence type="ECO:0000313" key="14">
    <source>
        <dbReference type="Proteomes" id="UP000269689"/>
    </source>
</evidence>
<feature type="compositionally biased region" description="Polar residues" evidence="7">
    <location>
        <begin position="782"/>
        <end position="798"/>
    </location>
</feature>
<reference evidence="13 14" key="1">
    <citation type="submission" date="2018-11" db="EMBL/GenBank/DDBJ databases">
        <title>Genomic Encyclopedia of Type Strains, Phase IV (KMG-IV): sequencing the most valuable type-strain genomes for metagenomic binning, comparative biology and taxonomic classification.</title>
        <authorList>
            <person name="Goeker M."/>
        </authorList>
    </citation>
    <scope>NUCLEOTIDE SEQUENCE [LARGE SCALE GENOMIC DNA]</scope>
    <source>
        <strain evidence="13 14">DSM 104731</strain>
    </source>
</reference>
<dbReference type="RefSeq" id="WP_123791565.1">
    <property type="nucleotide sequence ID" value="NZ_RKQK01000001.1"/>
</dbReference>
<dbReference type="OrthoDB" id="9799209at2"/>
<feature type="signal peptide" evidence="9">
    <location>
        <begin position="1"/>
        <end position="22"/>
    </location>
</feature>
<dbReference type="InterPro" id="IPR011014">
    <property type="entry name" value="MscS_channel_TM-2"/>
</dbReference>
<dbReference type="EMBL" id="RKQK01000001">
    <property type="protein sequence ID" value="RPE71338.1"/>
    <property type="molecule type" value="Genomic_DNA"/>
</dbReference>
<keyword evidence="14" id="KW-1185">Reference proteome</keyword>
<comment type="subcellular location">
    <subcellularLocation>
        <location evidence="1">Cell membrane</location>
        <topology evidence="1">Multi-pass membrane protein</topology>
    </subcellularLocation>
</comment>
<evidence type="ECO:0000256" key="8">
    <source>
        <dbReference type="SAM" id="Phobius"/>
    </source>
</evidence>
<dbReference type="InterPro" id="IPR023408">
    <property type="entry name" value="MscS_beta-dom_sf"/>
</dbReference>
<dbReference type="InterPro" id="IPR006685">
    <property type="entry name" value="MscS_channel_2nd"/>
</dbReference>
<evidence type="ECO:0000256" key="9">
    <source>
        <dbReference type="SAM" id="SignalP"/>
    </source>
</evidence>
<feature type="compositionally biased region" description="Acidic residues" evidence="7">
    <location>
        <begin position="812"/>
        <end position="821"/>
    </location>
</feature>
<comment type="caution">
    <text evidence="13">The sequence shown here is derived from an EMBL/GenBank/DDBJ whole genome shotgun (WGS) entry which is preliminary data.</text>
</comment>
<dbReference type="InterPro" id="IPR010920">
    <property type="entry name" value="LSM_dom_sf"/>
</dbReference>
<dbReference type="InterPro" id="IPR049278">
    <property type="entry name" value="MS_channel_C"/>
</dbReference>
<feature type="transmembrane region" description="Helical" evidence="8">
    <location>
        <begin position="351"/>
        <end position="373"/>
    </location>
</feature>
<dbReference type="Gene3D" id="3.30.70.100">
    <property type="match status" value="1"/>
</dbReference>
<sequence length="821" mass="88309">MRQFFLTFCLVLSLCLPLSAWGQDAGAPDYKAWEDIASATEQSLQDGAPDDAALENVRSDLVEWRSQFLGAQSANSARIDTLRAQISSLGPEPAEGEEEPENIAERRKELATQLELALAPVRNAEESFTRADGLIGEIDRILIARQTDALMELGPTPLNPVDWPQAIADLTQTGLTAWYVVIENTRDPRAQATLKANAATIFGLILLGLLLLVRGRSVSLFVTGKIKSWVRGKAGRAVSDFISSIGQVILPTAGLFALTEAAKVSGLLGERGVAIFDALPTIGLCYFIARWLSGQALFDSETSDAVFDLTPLQTREASGHLGFMAVMYGINLLLAKLAVIDGYAPETLNVLRYPLVVISALSLFRLALIFAAVDRAQQDDVDVIDGSSPTFGFVTLVTNTAVKIMRVAAPLAIILGAIGYMSAASGIVFPFVLTLWLLALLLVLSRFVSDLYNAIARNEDGQTDGLIPVLVSIVLVACSLPIFALIWGARVEQLWEIWARVKQGVPLGDAQLSITNVLTFLIVFAIGFGMTRLLKTALSSTILPKTKIDKGGQTAIVSGTGYVGIFLAAIFAIMAAGIDLSALALVAGALSVGIGFGLQNIVQNFVSGIILLIERPVSEGDWIEVGGQMGFVRNISVRSTRVETFDRTDVIVPNADLISNSVTNYTRGNSLGRVTLKVGVAYGTDTRKVEGLLRDIISAQPGVVKSIDPQVLFMGFGADALDFEVRAILYDVKTLLKVTSDVNHEIAQKFSAEGIEIPFAQRDIWLRNPEALRGDTPPKAPSQPQEKTAPEITSQDNQAEIPIEDQITVDVPEVDADGDMT</sequence>
<protein>
    <submittedName>
        <fullName evidence="13">Small-conductance mechanosensitive channel</fullName>
    </submittedName>
</protein>
<keyword evidence="5 8" id="KW-1133">Transmembrane helix</keyword>
<dbReference type="SUPFAM" id="SSF82861">
    <property type="entry name" value="Mechanosensitive channel protein MscS (YggB), transmembrane region"/>
    <property type="match status" value="1"/>
</dbReference>
<dbReference type="PANTHER" id="PTHR30347">
    <property type="entry name" value="POTASSIUM CHANNEL RELATED"/>
    <property type="match status" value="1"/>
</dbReference>
<dbReference type="GO" id="GO:0008381">
    <property type="term" value="F:mechanosensitive monoatomic ion channel activity"/>
    <property type="evidence" value="ECO:0007669"/>
    <property type="project" value="UniProtKB-ARBA"/>
</dbReference>
<evidence type="ECO:0000256" key="3">
    <source>
        <dbReference type="ARBA" id="ARBA00022475"/>
    </source>
</evidence>
<dbReference type="Gene3D" id="1.10.287.1260">
    <property type="match status" value="1"/>
</dbReference>
<feature type="domain" description="DUF3772" evidence="11">
    <location>
        <begin position="122"/>
        <end position="170"/>
    </location>
</feature>
<evidence type="ECO:0000256" key="4">
    <source>
        <dbReference type="ARBA" id="ARBA00022692"/>
    </source>
</evidence>
<dbReference type="GO" id="GO:0005886">
    <property type="term" value="C:plasma membrane"/>
    <property type="evidence" value="ECO:0007669"/>
    <property type="project" value="UniProtKB-SubCell"/>
</dbReference>
<dbReference type="PROSITE" id="PS01246">
    <property type="entry name" value="UPF0003"/>
    <property type="match status" value="1"/>
</dbReference>
<feature type="domain" description="Mechanosensitive ion channel MscS" evidence="10">
    <location>
        <begin position="600"/>
        <end position="667"/>
    </location>
</feature>
<feature type="domain" description="Mechanosensitive ion channel MscS C-terminal" evidence="12">
    <location>
        <begin position="674"/>
        <end position="757"/>
    </location>
</feature>
<dbReference type="Gene3D" id="2.30.30.60">
    <property type="match status" value="1"/>
</dbReference>
<dbReference type="Pfam" id="PF00924">
    <property type="entry name" value="MS_channel_2nd"/>
    <property type="match status" value="1"/>
</dbReference>
<keyword evidence="3" id="KW-1003">Cell membrane</keyword>
<feature type="transmembrane region" description="Helical" evidence="8">
    <location>
        <begin position="404"/>
        <end position="421"/>
    </location>
</feature>
<dbReference type="InterPro" id="IPR006686">
    <property type="entry name" value="MscS_channel_CS"/>
</dbReference>
<evidence type="ECO:0000256" key="7">
    <source>
        <dbReference type="SAM" id="MobiDB-lite"/>
    </source>
</evidence>
<dbReference type="InterPro" id="IPR052702">
    <property type="entry name" value="MscS-like_channel"/>
</dbReference>
<keyword evidence="4 8" id="KW-0812">Transmembrane</keyword>
<dbReference type="Pfam" id="PF12607">
    <property type="entry name" value="DUF3772"/>
    <property type="match status" value="1"/>
</dbReference>
<evidence type="ECO:0000259" key="10">
    <source>
        <dbReference type="Pfam" id="PF00924"/>
    </source>
</evidence>
<evidence type="ECO:0000256" key="5">
    <source>
        <dbReference type="ARBA" id="ARBA00022989"/>
    </source>
</evidence>
<feature type="region of interest" description="Disordered" evidence="7">
    <location>
        <begin position="770"/>
        <end position="821"/>
    </location>
</feature>
<evidence type="ECO:0000259" key="12">
    <source>
        <dbReference type="Pfam" id="PF21082"/>
    </source>
</evidence>
<feature type="transmembrane region" description="Helical" evidence="8">
    <location>
        <begin position="466"/>
        <end position="490"/>
    </location>
</feature>
<keyword evidence="6 8" id="KW-0472">Membrane</keyword>
<dbReference type="InterPro" id="IPR022249">
    <property type="entry name" value="DUF3772"/>
</dbReference>
<organism evidence="13 14">
    <name type="scientific">Pacificibacter maritimus</name>
    <dbReference type="NCBI Taxonomy" id="762213"/>
    <lineage>
        <taxon>Bacteria</taxon>
        <taxon>Pseudomonadati</taxon>
        <taxon>Pseudomonadota</taxon>
        <taxon>Alphaproteobacteria</taxon>
        <taxon>Rhodobacterales</taxon>
        <taxon>Roseobacteraceae</taxon>
        <taxon>Pacificibacter</taxon>
    </lineage>
</organism>
<evidence type="ECO:0000313" key="13">
    <source>
        <dbReference type="EMBL" id="RPE71338.1"/>
    </source>
</evidence>
<gene>
    <name evidence="13" type="ORF">EDD53_0454</name>
</gene>
<evidence type="ECO:0000259" key="11">
    <source>
        <dbReference type="Pfam" id="PF12607"/>
    </source>
</evidence>
<dbReference type="SUPFAM" id="SSF82689">
    <property type="entry name" value="Mechanosensitive channel protein MscS (YggB), C-terminal domain"/>
    <property type="match status" value="1"/>
</dbReference>
<dbReference type="SUPFAM" id="SSF50182">
    <property type="entry name" value="Sm-like ribonucleoproteins"/>
    <property type="match status" value="1"/>
</dbReference>
<dbReference type="Proteomes" id="UP000269689">
    <property type="component" value="Unassembled WGS sequence"/>
</dbReference>